<keyword evidence="1" id="KW-0446">Lipid-binding</keyword>
<evidence type="ECO:0000313" key="5">
    <source>
        <dbReference type="Proteomes" id="UP001180020"/>
    </source>
</evidence>
<accession>A0AAV9C186</accession>
<dbReference type="Gene3D" id="1.10.110.10">
    <property type="entry name" value="Plant lipid-transfer and hydrophobic proteins"/>
    <property type="match status" value="1"/>
</dbReference>
<evidence type="ECO:0000256" key="1">
    <source>
        <dbReference type="RuleBase" id="RU000628"/>
    </source>
</evidence>
<protein>
    <recommendedName>
        <fullName evidence="1">Non-specific lipid-transfer protein</fullName>
    </recommendedName>
</protein>
<dbReference type="GO" id="GO:0008289">
    <property type="term" value="F:lipid binding"/>
    <property type="evidence" value="ECO:0007669"/>
    <property type="project" value="UniProtKB-KW"/>
</dbReference>
<feature type="chain" id="PRO_5043384354" description="Non-specific lipid-transfer protein" evidence="2">
    <location>
        <begin position="21"/>
        <end position="123"/>
    </location>
</feature>
<proteinExistence type="inferred from homology"/>
<dbReference type="SUPFAM" id="SSF47699">
    <property type="entry name" value="Bifunctional inhibitor/lipid-transfer protein/seed storage 2S albumin"/>
    <property type="match status" value="1"/>
</dbReference>
<evidence type="ECO:0000259" key="3">
    <source>
        <dbReference type="SMART" id="SM00499"/>
    </source>
</evidence>
<reference evidence="4" key="1">
    <citation type="journal article" date="2023" name="Nat. Commun.">
        <title>Diploid and tetraploid genomes of Acorus and the evolution of monocots.</title>
        <authorList>
            <person name="Ma L."/>
            <person name="Liu K.W."/>
            <person name="Li Z."/>
            <person name="Hsiao Y.Y."/>
            <person name="Qi Y."/>
            <person name="Fu T."/>
            <person name="Tang G.D."/>
            <person name="Zhang D."/>
            <person name="Sun W.H."/>
            <person name="Liu D.K."/>
            <person name="Li Y."/>
            <person name="Chen G.Z."/>
            <person name="Liu X.D."/>
            <person name="Liao X.Y."/>
            <person name="Jiang Y.T."/>
            <person name="Yu X."/>
            <person name="Hao Y."/>
            <person name="Huang J."/>
            <person name="Zhao X.W."/>
            <person name="Ke S."/>
            <person name="Chen Y.Y."/>
            <person name="Wu W.L."/>
            <person name="Hsu J.L."/>
            <person name="Lin Y.F."/>
            <person name="Huang M.D."/>
            <person name="Li C.Y."/>
            <person name="Huang L."/>
            <person name="Wang Z.W."/>
            <person name="Zhao X."/>
            <person name="Zhong W.Y."/>
            <person name="Peng D.H."/>
            <person name="Ahmad S."/>
            <person name="Lan S."/>
            <person name="Zhang J.S."/>
            <person name="Tsai W.C."/>
            <person name="Van de Peer Y."/>
            <person name="Liu Z.J."/>
        </authorList>
    </citation>
    <scope>NUCLEOTIDE SEQUENCE</scope>
    <source>
        <strain evidence="4">CP</strain>
    </source>
</reference>
<comment type="function">
    <text evidence="1">Plant non-specific lipid-transfer proteins transfer phospholipids as well as galactolipids across membranes. May play a role in wax or cutin deposition in the cell walls of expanding epidermal cells and certain secretory tissues.</text>
</comment>
<comment type="similarity">
    <text evidence="1">Belongs to the plant LTP family.</text>
</comment>
<dbReference type="EMBL" id="JAUJYO010000022">
    <property type="protein sequence ID" value="KAK1282008.1"/>
    <property type="molecule type" value="Genomic_DNA"/>
</dbReference>
<dbReference type="AlphaFoldDB" id="A0AAV9C186"/>
<dbReference type="CDD" id="cd01960">
    <property type="entry name" value="nsLTP1"/>
    <property type="match status" value="1"/>
</dbReference>
<dbReference type="GO" id="GO:0006869">
    <property type="term" value="P:lipid transport"/>
    <property type="evidence" value="ECO:0007669"/>
    <property type="project" value="InterPro"/>
</dbReference>
<keyword evidence="2" id="KW-0732">Signal</keyword>
<feature type="domain" description="Bifunctional inhibitor/plant lipid transfer protein/seed storage helical" evidence="3">
    <location>
        <begin position="25"/>
        <end position="110"/>
    </location>
</feature>
<reference evidence="4" key="2">
    <citation type="submission" date="2023-06" db="EMBL/GenBank/DDBJ databases">
        <authorList>
            <person name="Ma L."/>
            <person name="Liu K.-W."/>
            <person name="Li Z."/>
            <person name="Hsiao Y.-Y."/>
            <person name="Qi Y."/>
            <person name="Fu T."/>
            <person name="Tang G."/>
            <person name="Zhang D."/>
            <person name="Sun W.-H."/>
            <person name="Liu D.-K."/>
            <person name="Li Y."/>
            <person name="Chen G.-Z."/>
            <person name="Liu X.-D."/>
            <person name="Liao X.-Y."/>
            <person name="Jiang Y.-T."/>
            <person name="Yu X."/>
            <person name="Hao Y."/>
            <person name="Huang J."/>
            <person name="Zhao X.-W."/>
            <person name="Ke S."/>
            <person name="Chen Y.-Y."/>
            <person name="Wu W.-L."/>
            <person name="Hsu J.-L."/>
            <person name="Lin Y.-F."/>
            <person name="Huang M.-D."/>
            <person name="Li C.-Y."/>
            <person name="Huang L."/>
            <person name="Wang Z.-W."/>
            <person name="Zhao X."/>
            <person name="Zhong W.-Y."/>
            <person name="Peng D.-H."/>
            <person name="Ahmad S."/>
            <person name="Lan S."/>
            <person name="Zhang J.-S."/>
            <person name="Tsai W.-C."/>
            <person name="Van De Peer Y."/>
            <person name="Liu Z.-J."/>
        </authorList>
    </citation>
    <scope>NUCLEOTIDE SEQUENCE</scope>
    <source>
        <strain evidence="4">CP</strain>
        <tissue evidence="4">Leaves</tissue>
    </source>
</reference>
<keyword evidence="1" id="KW-0813">Transport</keyword>
<evidence type="ECO:0000256" key="2">
    <source>
        <dbReference type="SAM" id="SignalP"/>
    </source>
</evidence>
<dbReference type="InterPro" id="IPR016140">
    <property type="entry name" value="Bifunc_inhib/LTP/seed_store"/>
</dbReference>
<organism evidence="4 5">
    <name type="scientific">Acorus calamus</name>
    <name type="common">Sweet flag</name>
    <dbReference type="NCBI Taxonomy" id="4465"/>
    <lineage>
        <taxon>Eukaryota</taxon>
        <taxon>Viridiplantae</taxon>
        <taxon>Streptophyta</taxon>
        <taxon>Embryophyta</taxon>
        <taxon>Tracheophyta</taxon>
        <taxon>Spermatophyta</taxon>
        <taxon>Magnoliopsida</taxon>
        <taxon>Liliopsida</taxon>
        <taxon>Acoraceae</taxon>
        <taxon>Acorus</taxon>
    </lineage>
</organism>
<dbReference type="InterPro" id="IPR036312">
    <property type="entry name" value="Bifun_inhib/LTP/seed_sf"/>
</dbReference>
<keyword evidence="5" id="KW-1185">Reference proteome</keyword>
<dbReference type="PRINTS" id="PR00382">
    <property type="entry name" value="LIPIDTRNSFER"/>
</dbReference>
<name>A0AAV9C186_ACOCL</name>
<dbReference type="Pfam" id="PF00234">
    <property type="entry name" value="Tryp_alpha_amyl"/>
    <property type="match status" value="1"/>
</dbReference>
<dbReference type="Proteomes" id="UP001180020">
    <property type="component" value="Unassembled WGS sequence"/>
</dbReference>
<dbReference type="PANTHER" id="PTHR33076">
    <property type="entry name" value="NON-SPECIFIC LIPID-TRANSFER PROTEIN 2-RELATED"/>
    <property type="match status" value="1"/>
</dbReference>
<sequence length="123" mass="13341">MIKLILLVAVAYAFIEPGWAADVSCKTVDRAISTCGQYLIGMAFDPTAECCSGMRSIHEAASSTQARRETCNCIQQTVSMYSDLYDHAARMLTGKCGVKAGIPISRGFDCSRIPHVSFHETEG</sequence>
<dbReference type="SMART" id="SM00499">
    <property type="entry name" value="AAI"/>
    <property type="match status" value="1"/>
</dbReference>
<evidence type="ECO:0000313" key="4">
    <source>
        <dbReference type="EMBL" id="KAK1282008.1"/>
    </source>
</evidence>
<gene>
    <name evidence="4" type="primary">LTP2-A</name>
    <name evidence="4" type="ORF">QJS10_CPB22g00136</name>
</gene>
<feature type="signal peptide" evidence="2">
    <location>
        <begin position="1"/>
        <end position="20"/>
    </location>
</feature>
<comment type="caution">
    <text evidence="4">The sequence shown here is derived from an EMBL/GenBank/DDBJ whole genome shotgun (WGS) entry which is preliminary data.</text>
</comment>
<dbReference type="InterPro" id="IPR000528">
    <property type="entry name" value="Plant_nsLTP"/>
</dbReference>